<proteinExistence type="predicted"/>
<feature type="binding site" evidence="3">
    <location>
        <position position="103"/>
    </location>
    <ligand>
        <name>Zn(2+)</name>
        <dbReference type="ChEBI" id="CHEBI:29105"/>
    </ligand>
</feature>
<evidence type="ECO:0008006" key="6">
    <source>
        <dbReference type="Google" id="ProtNLM"/>
    </source>
</evidence>
<feature type="binding site" evidence="3">
    <location>
        <position position="80"/>
    </location>
    <ligand>
        <name>Zn(2+)</name>
        <dbReference type="ChEBI" id="CHEBI:29105"/>
    </ligand>
</feature>
<evidence type="ECO:0000256" key="1">
    <source>
        <dbReference type="ARBA" id="ARBA00022723"/>
    </source>
</evidence>
<dbReference type="SUPFAM" id="SSF57802">
    <property type="entry name" value="Rubredoxin-like"/>
    <property type="match status" value="1"/>
</dbReference>
<reference evidence="4" key="1">
    <citation type="submission" date="2025-08" db="UniProtKB">
        <authorList>
            <consortium name="Ensembl"/>
        </authorList>
    </citation>
    <scope>IDENTIFICATION</scope>
</reference>
<evidence type="ECO:0000313" key="5">
    <source>
        <dbReference type="Proteomes" id="UP000472273"/>
    </source>
</evidence>
<evidence type="ECO:0000313" key="4">
    <source>
        <dbReference type="Ensembl" id="ENSPTXP00000002366.1"/>
    </source>
</evidence>
<dbReference type="GO" id="GO:0005740">
    <property type="term" value="C:mitochondrial envelope"/>
    <property type="evidence" value="ECO:0007669"/>
    <property type="project" value="InterPro"/>
</dbReference>
<dbReference type="AlphaFoldDB" id="A0A670XSB9"/>
<keyword evidence="1 3" id="KW-0479">Metal-binding</keyword>
<keyword evidence="2 3" id="KW-0862">Zinc</keyword>
<dbReference type="GO" id="GO:0046872">
    <property type="term" value="F:metal ion binding"/>
    <property type="evidence" value="ECO:0007669"/>
    <property type="project" value="UniProtKB-KW"/>
</dbReference>
<dbReference type="OMA" id="HYKLEHH"/>
<dbReference type="PANTHER" id="PTHR10122:SF0">
    <property type="entry name" value="CYTOCHROME C OXIDASE SUBUNIT 5B, ISOFORM A-RELATED"/>
    <property type="match status" value="1"/>
</dbReference>
<evidence type="ECO:0000256" key="2">
    <source>
        <dbReference type="ARBA" id="ARBA00022833"/>
    </source>
</evidence>
<dbReference type="GO" id="GO:0045277">
    <property type="term" value="C:respiratory chain complex IV"/>
    <property type="evidence" value="ECO:0007669"/>
    <property type="project" value="InterPro"/>
</dbReference>
<accession>A0A670XSB9</accession>
<keyword evidence="5" id="KW-1185">Reference proteome</keyword>
<feature type="binding site" evidence="3">
    <location>
        <position position="78"/>
    </location>
    <ligand>
        <name>Zn(2+)</name>
        <dbReference type="ChEBI" id="CHEBI:29105"/>
    </ligand>
</feature>
<dbReference type="InterPro" id="IPR002124">
    <property type="entry name" value="Cyt_c_oxidase_su5b"/>
</dbReference>
<sequence>MVSSLLQISGALQALWVGPTLQGMVTDEEQATGIERKVLDAIKKGVDPYGVHPSKLCGGTKDDPHFVPSLTNVRLMGCICNEDAMETYYIWLHKDKMERCPSCGPISNWFLPAHYGCRW</sequence>
<reference evidence="4" key="2">
    <citation type="submission" date="2025-09" db="UniProtKB">
        <authorList>
            <consortium name="Ensembl"/>
        </authorList>
    </citation>
    <scope>IDENTIFICATION</scope>
</reference>
<dbReference type="Ensembl" id="ENSPTXT00000002436.1">
    <property type="protein sequence ID" value="ENSPTXP00000002366.1"/>
    <property type="gene ID" value="ENSPTXG00000001860.1"/>
</dbReference>
<dbReference type="GeneTree" id="ENSGT00390000011010"/>
<name>A0A670XSB9_PSETE</name>
<dbReference type="InterPro" id="IPR036972">
    <property type="entry name" value="Cyt_c_oxidase_su5b_sf"/>
</dbReference>
<dbReference type="Pfam" id="PF01215">
    <property type="entry name" value="COX5B"/>
    <property type="match status" value="1"/>
</dbReference>
<dbReference type="GO" id="GO:0006123">
    <property type="term" value="P:mitochondrial electron transport, cytochrome c to oxygen"/>
    <property type="evidence" value="ECO:0007669"/>
    <property type="project" value="InterPro"/>
</dbReference>
<dbReference type="PROSITE" id="PS51359">
    <property type="entry name" value="COX5B_2"/>
    <property type="match status" value="1"/>
</dbReference>
<feature type="binding site" evidence="3">
    <location>
        <position position="100"/>
    </location>
    <ligand>
        <name>Zn(2+)</name>
        <dbReference type="ChEBI" id="CHEBI:29105"/>
    </ligand>
</feature>
<protein>
    <recommendedName>
        <fullName evidence="6">Cytochrome c oxidase subunit 5B, mitochondrial</fullName>
    </recommendedName>
</protein>
<evidence type="ECO:0000256" key="3">
    <source>
        <dbReference type="PIRSR" id="PIRSR602124-1"/>
    </source>
</evidence>
<dbReference type="Gene3D" id="2.60.11.10">
    <property type="entry name" value="Cytochrome c oxidase, subunit Vb"/>
    <property type="match status" value="1"/>
</dbReference>
<organism evidence="4 5">
    <name type="scientific">Pseudonaja textilis</name>
    <name type="common">Eastern brown snake</name>
    <dbReference type="NCBI Taxonomy" id="8673"/>
    <lineage>
        <taxon>Eukaryota</taxon>
        <taxon>Metazoa</taxon>
        <taxon>Chordata</taxon>
        <taxon>Craniata</taxon>
        <taxon>Vertebrata</taxon>
        <taxon>Euteleostomi</taxon>
        <taxon>Lepidosauria</taxon>
        <taxon>Squamata</taxon>
        <taxon>Bifurcata</taxon>
        <taxon>Unidentata</taxon>
        <taxon>Episquamata</taxon>
        <taxon>Toxicofera</taxon>
        <taxon>Serpentes</taxon>
        <taxon>Colubroidea</taxon>
        <taxon>Elapidae</taxon>
        <taxon>Hydrophiinae</taxon>
        <taxon>Pseudonaja</taxon>
    </lineage>
</organism>
<dbReference type="PANTHER" id="PTHR10122">
    <property type="entry name" value="CYTOCHROME C OXIDASE SUBUNIT 5B, MITOCHONDRIAL"/>
    <property type="match status" value="1"/>
</dbReference>
<dbReference type="Proteomes" id="UP000472273">
    <property type="component" value="Unplaced"/>
</dbReference>